<keyword evidence="3" id="KW-0732">Signal</keyword>
<evidence type="ECO:0008006" key="6">
    <source>
        <dbReference type="Google" id="ProtNLM"/>
    </source>
</evidence>
<keyword evidence="2" id="KW-0812">Transmembrane</keyword>
<evidence type="ECO:0000313" key="5">
    <source>
        <dbReference type="Proteomes" id="UP000820818"/>
    </source>
</evidence>
<feature type="transmembrane region" description="Helical" evidence="2">
    <location>
        <begin position="216"/>
        <end position="234"/>
    </location>
</feature>
<keyword evidence="5" id="KW-1185">Reference proteome</keyword>
<evidence type="ECO:0000256" key="3">
    <source>
        <dbReference type="SAM" id="SignalP"/>
    </source>
</evidence>
<dbReference type="AlphaFoldDB" id="A0AAD5L9W2"/>
<keyword evidence="2" id="KW-0472">Membrane</keyword>
<dbReference type="Proteomes" id="UP000820818">
    <property type="component" value="Linkage Group LG5"/>
</dbReference>
<feature type="region of interest" description="Disordered" evidence="1">
    <location>
        <begin position="103"/>
        <end position="127"/>
    </location>
</feature>
<dbReference type="EMBL" id="WJBH02000005">
    <property type="protein sequence ID" value="KAI9558806.1"/>
    <property type="molecule type" value="Genomic_DNA"/>
</dbReference>
<feature type="signal peptide" evidence="3">
    <location>
        <begin position="1"/>
        <end position="19"/>
    </location>
</feature>
<evidence type="ECO:0000256" key="2">
    <source>
        <dbReference type="SAM" id="Phobius"/>
    </source>
</evidence>
<reference evidence="4 5" key="1">
    <citation type="submission" date="2022-05" db="EMBL/GenBank/DDBJ databases">
        <title>A multi-omics perspective on studying reproductive biology in Daphnia sinensis.</title>
        <authorList>
            <person name="Jia J."/>
        </authorList>
    </citation>
    <scope>NUCLEOTIDE SEQUENCE [LARGE SCALE GENOMIC DNA]</scope>
    <source>
        <strain evidence="4 5">WSL</strain>
    </source>
</reference>
<comment type="caution">
    <text evidence="4">The sequence shown here is derived from an EMBL/GenBank/DDBJ whole genome shotgun (WGS) entry which is preliminary data.</text>
</comment>
<feature type="compositionally biased region" description="Polar residues" evidence="1">
    <location>
        <begin position="108"/>
        <end position="127"/>
    </location>
</feature>
<organism evidence="4 5">
    <name type="scientific">Daphnia sinensis</name>
    <dbReference type="NCBI Taxonomy" id="1820382"/>
    <lineage>
        <taxon>Eukaryota</taxon>
        <taxon>Metazoa</taxon>
        <taxon>Ecdysozoa</taxon>
        <taxon>Arthropoda</taxon>
        <taxon>Crustacea</taxon>
        <taxon>Branchiopoda</taxon>
        <taxon>Diplostraca</taxon>
        <taxon>Cladocera</taxon>
        <taxon>Anomopoda</taxon>
        <taxon>Daphniidae</taxon>
        <taxon>Daphnia</taxon>
        <taxon>Daphnia similis group</taxon>
    </lineage>
</organism>
<evidence type="ECO:0000256" key="1">
    <source>
        <dbReference type="SAM" id="MobiDB-lite"/>
    </source>
</evidence>
<feature type="chain" id="PRO_5042132710" description="Transmembrane protein" evidence="3">
    <location>
        <begin position="20"/>
        <end position="237"/>
    </location>
</feature>
<protein>
    <recommendedName>
        <fullName evidence="6">Transmembrane protein</fullName>
    </recommendedName>
</protein>
<name>A0AAD5L9W2_9CRUS</name>
<accession>A0AAD5L9W2</accession>
<proteinExistence type="predicted"/>
<sequence>MAELFSSLLVMSVVSYVGGASINPVASSSSFLNQEVQEHPVKSHTIPELAIGLWSEVHDSVSMAWEKLKAATGMQDDEIANNIDQGSKMAQSAETITAPHHVEEDKPATNQTSHLQTTSTANDETNTGECEESTCWTWRMLKIVGIAVGAGFIFSLFSPVLFYFVILNIGYLIYGITFLLMAARCKAEKGSQIGEKLCTACQDIAGSSLQNMFSPFPLFLAWVGSGCLVAWLVWPFY</sequence>
<feature type="transmembrane region" description="Helical" evidence="2">
    <location>
        <begin position="160"/>
        <end position="183"/>
    </location>
</feature>
<gene>
    <name evidence="4" type="ORF">GHT06_015595</name>
</gene>
<evidence type="ECO:0000313" key="4">
    <source>
        <dbReference type="EMBL" id="KAI9558806.1"/>
    </source>
</evidence>
<keyword evidence="2" id="KW-1133">Transmembrane helix</keyword>